<protein>
    <submittedName>
        <fullName evidence="1">Tail assembly protein</fullName>
    </submittedName>
</protein>
<dbReference type="EMBL" id="KY249644">
    <property type="protein sequence ID" value="ARB05697.1"/>
    <property type="molecule type" value="Genomic_DNA"/>
</dbReference>
<organism evidence="1">
    <name type="scientific">Synechococcus virus S-ESS1</name>
    <dbReference type="NCBI Taxonomy" id="1964565"/>
    <lineage>
        <taxon>Viruses</taxon>
        <taxon>Duplodnaviria</taxon>
        <taxon>Heunggongvirae</taxon>
        <taxon>Uroviricota</taxon>
        <taxon>Caudoviricetes</taxon>
        <taxon>Casjensviridae</taxon>
        <taxon>Sessunavirus</taxon>
        <taxon>Sessunavirus SESS1</taxon>
    </lineage>
</organism>
<dbReference type="Proteomes" id="UP000225878">
    <property type="component" value="Segment"/>
</dbReference>
<reference evidence="1" key="1">
    <citation type="submission" date="2016-11" db="EMBL/GenBank/DDBJ databases">
        <title>The complete genome sequence of Cyanosiphovirus S-ESS1.</title>
        <authorList>
            <person name="Han Y."/>
        </authorList>
    </citation>
    <scope>NUCLEOTIDE SEQUENCE [LARGE SCALE GENOMIC DNA]</scope>
</reference>
<accession>A0A1V0DX66</accession>
<dbReference type="GeneID" id="62679258"/>
<dbReference type="RefSeq" id="YP_009997113.1">
    <property type="nucleotide sequence ID" value="NC_052968.1"/>
</dbReference>
<evidence type="ECO:0000313" key="2">
    <source>
        <dbReference type="Proteomes" id="UP000225878"/>
    </source>
</evidence>
<keyword evidence="2" id="KW-1185">Reference proteome</keyword>
<evidence type="ECO:0000313" key="1">
    <source>
        <dbReference type="EMBL" id="ARB05697.1"/>
    </source>
</evidence>
<dbReference type="KEGG" id="vg:62679258"/>
<name>A0A1V0DX66_9CAUD</name>
<proteinExistence type="predicted"/>
<sequence>MTVQSYDGTGDLIPSGVTTIDGLTQAFIKFAKREGGPASGRMNWSTAANPSLETDFTTVDLYGLGFTQETIDAGGVGFAASCVYGAWETPIGGNAAHNWTGSLRFSGYGQLENGDVDYSAPVGMKNLEGVVQTSMDISGTGFRLVKPKSFIIQPGTRYVVFVGTAYHALPLFSYVTARAADWVIFGGGETVSSLHCNVDRTLGNLPDANPAQIIYECMINPTFGKGEDPAMIDTGSFLNAAVALRDEFFGLSMGWFAQDTIEKFIQEVLDHIQAFLFQDPGTGKWVLKLLRDDYTLVGAMHIDSSNADMTNQKREGME</sequence>